<protein>
    <recommendedName>
        <fullName evidence="3">CHC2 zinc finger</fullName>
    </recommendedName>
</protein>
<dbReference type="InterPro" id="IPR036977">
    <property type="entry name" value="DNA_primase_Znf_CHC2"/>
</dbReference>
<evidence type="ECO:0000313" key="1">
    <source>
        <dbReference type="EMBL" id="SFP27557.1"/>
    </source>
</evidence>
<dbReference type="Proteomes" id="UP000243084">
    <property type="component" value="Unassembled WGS sequence"/>
</dbReference>
<dbReference type="RefSeq" id="WP_092427517.1">
    <property type="nucleotide sequence ID" value="NZ_FOXM01000001.1"/>
</dbReference>
<keyword evidence="2" id="KW-1185">Reference proteome</keyword>
<dbReference type="SUPFAM" id="SSF57783">
    <property type="entry name" value="Zinc beta-ribbon"/>
    <property type="match status" value="1"/>
</dbReference>
<dbReference type="EMBL" id="FOXM01000001">
    <property type="protein sequence ID" value="SFP27557.1"/>
    <property type="molecule type" value="Genomic_DNA"/>
</dbReference>
<proteinExistence type="predicted"/>
<gene>
    <name evidence="1" type="ORF">SAMN05216229_101262</name>
</gene>
<dbReference type="GO" id="GO:0006260">
    <property type="term" value="P:DNA replication"/>
    <property type="evidence" value="ECO:0007669"/>
    <property type="project" value="InterPro"/>
</dbReference>
<dbReference type="OrthoDB" id="784829at2"/>
<dbReference type="GO" id="GO:0003677">
    <property type="term" value="F:DNA binding"/>
    <property type="evidence" value="ECO:0007669"/>
    <property type="project" value="InterPro"/>
</dbReference>
<name>A0A1I5P0N5_9GAMM</name>
<dbReference type="Gene3D" id="3.90.580.10">
    <property type="entry name" value="Zinc finger, CHC2-type domain"/>
    <property type="match status" value="1"/>
</dbReference>
<evidence type="ECO:0000313" key="2">
    <source>
        <dbReference type="Proteomes" id="UP000243084"/>
    </source>
</evidence>
<evidence type="ECO:0008006" key="3">
    <source>
        <dbReference type="Google" id="ProtNLM"/>
    </source>
</evidence>
<sequence>MSAPIDVVLQRLDKVKAAGAGKWKACCPAHDDRDPSLSIREAEDGKVLLHCWAGCDTESIAAAIGLTIRDLFPGSSMRPVSSGPSKAARELEATVISIAVEHLRQGRQLSAADRDRYETAKRRLGVAV</sequence>
<accession>A0A1I5P0N5</accession>
<dbReference type="GO" id="GO:0008270">
    <property type="term" value="F:zinc ion binding"/>
    <property type="evidence" value="ECO:0007669"/>
    <property type="project" value="InterPro"/>
</dbReference>
<dbReference type="AlphaFoldDB" id="A0A1I5P0N5"/>
<reference evidence="2" key="1">
    <citation type="submission" date="2016-10" db="EMBL/GenBank/DDBJ databases">
        <authorList>
            <person name="Varghese N."/>
            <person name="Submissions S."/>
        </authorList>
    </citation>
    <scope>NUCLEOTIDE SEQUENCE [LARGE SCALE GENOMIC DNA]</scope>
    <source>
        <strain evidence="2">JCM 18195</strain>
    </source>
</reference>
<organism evidence="1 2">
    <name type="scientific">Geopseudomonas sagittaria</name>
    <dbReference type="NCBI Taxonomy" id="1135990"/>
    <lineage>
        <taxon>Bacteria</taxon>
        <taxon>Pseudomonadati</taxon>
        <taxon>Pseudomonadota</taxon>
        <taxon>Gammaproteobacteria</taxon>
        <taxon>Pseudomonadales</taxon>
        <taxon>Pseudomonadaceae</taxon>
        <taxon>Geopseudomonas</taxon>
    </lineage>
</organism>